<dbReference type="Proteomes" id="UP001054252">
    <property type="component" value="Unassembled WGS sequence"/>
</dbReference>
<dbReference type="InterPro" id="IPR005135">
    <property type="entry name" value="Endo/exonuclease/phosphatase"/>
</dbReference>
<accession>A0AAV5L0Y1</accession>
<protein>
    <recommendedName>
        <fullName evidence="8">CCHC-type domain-containing protein</fullName>
    </recommendedName>
</protein>
<dbReference type="Pfam" id="PF03372">
    <property type="entry name" value="Exo_endo_phos"/>
    <property type="match status" value="1"/>
</dbReference>
<evidence type="ECO:0000259" key="5">
    <source>
        <dbReference type="Pfam" id="PF14392"/>
    </source>
</evidence>
<dbReference type="InterPro" id="IPR036397">
    <property type="entry name" value="RNaseH_sf"/>
</dbReference>
<dbReference type="GO" id="GO:0004523">
    <property type="term" value="F:RNA-DNA hybrid ribonuclease activity"/>
    <property type="evidence" value="ECO:0007669"/>
    <property type="project" value="InterPro"/>
</dbReference>
<dbReference type="SUPFAM" id="SSF56219">
    <property type="entry name" value="DNase I-like"/>
    <property type="match status" value="1"/>
</dbReference>
<dbReference type="GO" id="GO:0003676">
    <property type="term" value="F:nucleic acid binding"/>
    <property type="evidence" value="ECO:0007669"/>
    <property type="project" value="InterPro"/>
</dbReference>
<dbReference type="PANTHER" id="PTHR33116">
    <property type="entry name" value="REVERSE TRANSCRIPTASE ZINC-BINDING DOMAIN-CONTAINING PROTEIN-RELATED-RELATED"/>
    <property type="match status" value="1"/>
</dbReference>
<dbReference type="InterPro" id="IPR012337">
    <property type="entry name" value="RNaseH-like_sf"/>
</dbReference>
<evidence type="ECO:0008006" key="8">
    <source>
        <dbReference type="Google" id="ProtNLM"/>
    </source>
</evidence>
<dbReference type="EMBL" id="BPVZ01000088">
    <property type="protein sequence ID" value="GKV30770.1"/>
    <property type="molecule type" value="Genomic_DNA"/>
</dbReference>
<feature type="domain" description="Endonuclease/exonuclease/phosphatase" evidence="2">
    <location>
        <begin position="400"/>
        <end position="571"/>
    </location>
</feature>
<dbReference type="CDD" id="cd06222">
    <property type="entry name" value="RNase_H_like"/>
    <property type="match status" value="1"/>
</dbReference>
<dbReference type="Pfam" id="PF13966">
    <property type="entry name" value="zf-RVT"/>
    <property type="match status" value="1"/>
</dbReference>
<dbReference type="Pfam" id="PF13456">
    <property type="entry name" value="RVT_3"/>
    <property type="match status" value="1"/>
</dbReference>
<dbReference type="InterPro" id="IPR044730">
    <property type="entry name" value="RNase_H-like_dom_plant"/>
</dbReference>
<dbReference type="SUPFAM" id="SSF53098">
    <property type="entry name" value="Ribonuclease H-like"/>
    <property type="match status" value="1"/>
</dbReference>
<evidence type="ECO:0000259" key="2">
    <source>
        <dbReference type="Pfam" id="PF03372"/>
    </source>
</evidence>
<dbReference type="InterPro" id="IPR002156">
    <property type="entry name" value="RNaseH_domain"/>
</dbReference>
<evidence type="ECO:0000259" key="4">
    <source>
        <dbReference type="Pfam" id="PF13966"/>
    </source>
</evidence>
<dbReference type="InterPro" id="IPR026960">
    <property type="entry name" value="RVT-Znf"/>
</dbReference>
<dbReference type="InterPro" id="IPR025836">
    <property type="entry name" value="Zn_knuckle_CX2CX4HX4C"/>
</dbReference>
<dbReference type="PANTHER" id="PTHR33116:SF86">
    <property type="entry name" value="REVERSE TRANSCRIPTASE DOMAIN-CONTAINING PROTEIN"/>
    <property type="match status" value="1"/>
</dbReference>
<evidence type="ECO:0000313" key="7">
    <source>
        <dbReference type="Proteomes" id="UP001054252"/>
    </source>
</evidence>
<reference evidence="6 7" key="1">
    <citation type="journal article" date="2021" name="Commun. Biol.">
        <title>The genome of Shorea leprosula (Dipterocarpaceae) highlights the ecological relevance of drought in aseasonal tropical rainforests.</title>
        <authorList>
            <person name="Ng K.K.S."/>
            <person name="Kobayashi M.J."/>
            <person name="Fawcett J.A."/>
            <person name="Hatakeyama M."/>
            <person name="Paape T."/>
            <person name="Ng C.H."/>
            <person name="Ang C.C."/>
            <person name="Tnah L.H."/>
            <person name="Lee C.T."/>
            <person name="Nishiyama T."/>
            <person name="Sese J."/>
            <person name="O'Brien M.J."/>
            <person name="Copetti D."/>
            <person name="Mohd Noor M.I."/>
            <person name="Ong R.C."/>
            <person name="Putra M."/>
            <person name="Sireger I.Z."/>
            <person name="Indrioko S."/>
            <person name="Kosugi Y."/>
            <person name="Izuno A."/>
            <person name="Isagi Y."/>
            <person name="Lee S.L."/>
            <person name="Shimizu K.K."/>
        </authorList>
    </citation>
    <scope>NUCLEOTIDE SEQUENCE [LARGE SCALE GENOMIC DNA]</scope>
    <source>
        <strain evidence="6">214</strain>
    </source>
</reference>
<feature type="region of interest" description="Disordered" evidence="1">
    <location>
        <begin position="373"/>
        <end position="404"/>
    </location>
</feature>
<evidence type="ECO:0000313" key="6">
    <source>
        <dbReference type="EMBL" id="GKV30770.1"/>
    </source>
</evidence>
<feature type="compositionally biased region" description="Basic and acidic residues" evidence="1">
    <location>
        <begin position="390"/>
        <end position="399"/>
    </location>
</feature>
<dbReference type="Gene3D" id="3.30.420.10">
    <property type="entry name" value="Ribonuclease H-like superfamily/Ribonuclease H"/>
    <property type="match status" value="1"/>
</dbReference>
<dbReference type="InterPro" id="IPR036691">
    <property type="entry name" value="Endo/exonu/phosph_ase_sf"/>
</dbReference>
<organism evidence="6 7">
    <name type="scientific">Rubroshorea leprosula</name>
    <dbReference type="NCBI Taxonomy" id="152421"/>
    <lineage>
        <taxon>Eukaryota</taxon>
        <taxon>Viridiplantae</taxon>
        <taxon>Streptophyta</taxon>
        <taxon>Embryophyta</taxon>
        <taxon>Tracheophyta</taxon>
        <taxon>Spermatophyta</taxon>
        <taxon>Magnoliopsida</taxon>
        <taxon>eudicotyledons</taxon>
        <taxon>Gunneridae</taxon>
        <taxon>Pentapetalae</taxon>
        <taxon>rosids</taxon>
        <taxon>malvids</taxon>
        <taxon>Malvales</taxon>
        <taxon>Dipterocarpaceae</taxon>
        <taxon>Rubroshorea</taxon>
    </lineage>
</organism>
<evidence type="ECO:0000256" key="1">
    <source>
        <dbReference type="SAM" id="MobiDB-lite"/>
    </source>
</evidence>
<keyword evidence="7" id="KW-1185">Reference proteome</keyword>
<dbReference type="CDD" id="cd01650">
    <property type="entry name" value="RT_nLTR_like"/>
    <property type="match status" value="1"/>
</dbReference>
<dbReference type="Pfam" id="PF14392">
    <property type="entry name" value="zf-CCHC_4"/>
    <property type="match status" value="1"/>
</dbReference>
<name>A0AAV5L0Y1_9ROSI</name>
<gene>
    <name evidence="6" type="ORF">SLEP1_g39550</name>
</gene>
<feature type="domain" description="Reverse transcriptase zinc-binding" evidence="4">
    <location>
        <begin position="1330"/>
        <end position="1395"/>
    </location>
</feature>
<evidence type="ECO:0000259" key="3">
    <source>
        <dbReference type="Pfam" id="PF13456"/>
    </source>
</evidence>
<sequence length="1619" mass="184244">MAAPSVTDLTTTLGERLSMTADEEVTLNLDDGSGVDPAGGGWRGCLVGTVLINKRYNMEAMENTLAGAWRPRVLAVGPWRFANHVMVLKEAKEGRQLAREELYEVPFWIQIHGLPPDRMTARTGSRVGEALGRLVKVDDGGGNAWGVEYIRVRVFIDSRKPLRCGMKLTLREGPIWVDFQYEQLPNFCFCCGMLDHIERDCELGLEMEKMGIAERPYNEKLRAIPKHLQQTSEAGGARWLRDSFGNRVAVEARWRCPIPRLGSSSNMEIGGLEADSNQLFVAQQPILQVQDSRSGKDGAKDSVSISVGFPVEVGPLQPQSSSISNPGSNNVEEGPVFFFQSSPCTTSPKTRAWKKEARERKSVLSHFKSTVQRMKRKDDKVQEDDLELGGYDKRSKGEGGDGLGNPRAVRSLIELVELKKPAVVFLCETLLDGRGMDHIRQRLRVHNCFTVDKIGRSGGLAMLWTSEVSLSLLSYSTNHIDMEVEGMGGCKWRLTGYYGCPERHRKRRSWALLRELASRSLLPWLICGDFNDILRQDEKVGGDAQPEWLLAGFNDAIEACSLTELWMVEGSFAWQRGEIREKLDRGLATTRWHDTFPHAIVRLLPPLASNHKPLWISIDGRRDKRNRHRKRFRFEEMWLRDNRCQEVVQASWKSIEGTGDWGCLLHKMRVCSNELLQWNHVQFGHVQKHLKQCMKEFKRLSHHQDPTLAAREERHVLNELEEWLEREKIMWRQCSRDIWIQEGDRNTRFFHRRATKRKDCNRVEKLMKDTGDWTSSFGEVKVVVTGYFAQLFTSTDPTNLALVIDCLKPCVQDGDNSFLLHEFTEAEVTKALFQMHPSKSPGPDGLSPIFFQRFWVSVKDDIIQPCLQYLNQGIPFPDELNLRNIMLIPKCHEPKAMGDLRPISLCNVVYRVLAKVLKNRFKQVLLGVISQEQSAFLPNRLIIDNFLIAYEGDPLSPYLFLLCAEGLTAMIKDAERRKMLHGIKICRHASQISHLLFADDSFLSLRATLFEAQHLREILCKFEAASGQVVNLHKSSVSFSSNVPSIARDCVTGILGMKELSSPGRYLGFPAQVSRAKARAFSHLKSKFRARICDWREQPLSKVGREVLIKSVLQALPMYLMGMFLLPQSLCTDLERIMNRYWWGGGDDHSKIHWMEWRKLATPKKMGGLGFRALHEFNLAMLGKQGWRLLVNPDSLVAQLLKAKYYPRSDFLHAELKPSCSFTWQSICSATTLLRQGCRRLIGDGRSIDIWNDPWLPGHSQLSVQSPRPPGCELRYLILSMPLSWVRQDNGWTWQFTRHGSYSVRSGYHRAMAMGGSHAGPSPSSSSFRGGLLWNLDIPEKVGLMIWQVYRNILPTKDNLMRRRVEVDLDCPMCGMEQESVFHCLVACAASRAVWMGCPLNLRISHFTGDNFASFLDYMLDLLHQEQLELLCVLCWKIWSSRNDALWNDRSPNPQLIIEQSLRFLDEYRRVMALRGRGPSASHRMETRWTPPNGDHVKINVDGAGTVCAEIAEACCLRKALQWACELSFEKVIMESDCASLVTALNSPLSDINSSLGTVLSDCKLLMASIHNWHVKFIRRVGNSVAHKLARRALHVEDDEYWTAEVPPFLAHIVTKEMP</sequence>
<feature type="domain" description="RNase H type-1" evidence="3">
    <location>
        <begin position="1505"/>
        <end position="1593"/>
    </location>
</feature>
<feature type="domain" description="Zinc knuckle CX2CX4HX4C" evidence="5">
    <location>
        <begin position="156"/>
        <end position="202"/>
    </location>
</feature>
<comment type="caution">
    <text evidence="6">The sequence shown here is derived from an EMBL/GenBank/DDBJ whole genome shotgun (WGS) entry which is preliminary data.</text>
</comment>
<dbReference type="Gene3D" id="3.60.10.10">
    <property type="entry name" value="Endonuclease/exonuclease/phosphatase"/>
    <property type="match status" value="1"/>
</dbReference>
<proteinExistence type="predicted"/>